<evidence type="ECO:0000313" key="2">
    <source>
        <dbReference type="EMBL" id="MDB8751329.1"/>
    </source>
</evidence>
<accession>A0AAW6EJH0</accession>
<dbReference type="Gene3D" id="2.30.130.30">
    <property type="entry name" value="Hypothetical protein"/>
    <property type="match status" value="1"/>
</dbReference>
<sequence>MQMNSNNQKPTFDWRKFKYENIAVHVKTQEEYDNFMKECKAQGFAWCTGKEADMPNLWPDCAYDMCIIYDNSGLVKKGLHYQRLGFFKDTGYRIEEFADFYFPKDYQPINSTSNLIPENQIEFLEKPTTHTLKLEECFCEAVVTGKKSFEIRKNDRSFQPGDTIEFIPVSNGHTAIHVISNRRYRITYVLSGWGLKNGYVALGIEEVKNYD</sequence>
<proteinExistence type="predicted"/>
<dbReference type="Pfam" id="PF12961">
    <property type="entry name" value="DUF3850"/>
    <property type="match status" value="1"/>
</dbReference>
<evidence type="ECO:0000259" key="1">
    <source>
        <dbReference type="Pfam" id="PF12961"/>
    </source>
</evidence>
<reference evidence="2" key="1">
    <citation type="submission" date="2023-01" db="EMBL/GenBank/DDBJ databases">
        <title>Human gut microbiome strain richness.</title>
        <authorList>
            <person name="Chen-Liaw A."/>
        </authorList>
    </citation>
    <scope>NUCLEOTIDE SEQUENCE</scope>
    <source>
        <strain evidence="2">D43st1_D9_D43t1_170807</strain>
    </source>
</reference>
<dbReference type="Proteomes" id="UP001213042">
    <property type="component" value="Unassembled WGS sequence"/>
</dbReference>
<dbReference type="RefSeq" id="WP_207732759.1">
    <property type="nucleotide sequence ID" value="NZ_JADMWL010000028.1"/>
</dbReference>
<dbReference type="EMBL" id="JAQMLU010000029">
    <property type="protein sequence ID" value="MDB8751329.1"/>
    <property type="molecule type" value="Genomic_DNA"/>
</dbReference>
<dbReference type="InterPro" id="IPR039440">
    <property type="entry name" value="DUF3850"/>
</dbReference>
<dbReference type="AlphaFoldDB" id="A0AAW6EJH0"/>
<protein>
    <submittedName>
        <fullName evidence="2">DUF3850 domain-containing protein</fullName>
    </submittedName>
</protein>
<feature type="domain" description="DUF3850" evidence="1">
    <location>
        <begin position="129"/>
        <end position="204"/>
    </location>
</feature>
<gene>
    <name evidence="2" type="ORF">PNW00_12850</name>
</gene>
<organism evidence="2 3">
    <name type="scientific">Ruminococcus bicirculans</name>
    <name type="common">ex Wegman et al. 2014</name>
    <dbReference type="NCBI Taxonomy" id="1160721"/>
    <lineage>
        <taxon>Bacteria</taxon>
        <taxon>Bacillati</taxon>
        <taxon>Bacillota</taxon>
        <taxon>Clostridia</taxon>
        <taxon>Eubacteriales</taxon>
        <taxon>Oscillospiraceae</taxon>
        <taxon>Ruminococcus</taxon>
    </lineage>
</organism>
<dbReference type="InterPro" id="IPR015947">
    <property type="entry name" value="PUA-like_sf"/>
</dbReference>
<name>A0AAW6EJH0_9FIRM</name>
<comment type="caution">
    <text evidence="2">The sequence shown here is derived from an EMBL/GenBank/DDBJ whole genome shotgun (WGS) entry which is preliminary data.</text>
</comment>
<evidence type="ECO:0000313" key="3">
    <source>
        <dbReference type="Proteomes" id="UP001213042"/>
    </source>
</evidence>
<dbReference type="SUPFAM" id="SSF88697">
    <property type="entry name" value="PUA domain-like"/>
    <property type="match status" value="1"/>
</dbReference>